<reference evidence="2" key="1">
    <citation type="journal article" date="2019" name="Int. J. Syst. Evol. Microbiol.">
        <title>The Global Catalogue of Microorganisms (GCM) 10K type strain sequencing project: providing services to taxonomists for standard genome sequencing and annotation.</title>
        <authorList>
            <consortium name="The Broad Institute Genomics Platform"/>
            <consortium name="The Broad Institute Genome Sequencing Center for Infectious Disease"/>
            <person name="Wu L."/>
            <person name="Ma J."/>
        </authorList>
    </citation>
    <scope>NUCLEOTIDE SEQUENCE [LARGE SCALE GENOMIC DNA]</scope>
    <source>
        <strain evidence="2">LMG 29894</strain>
    </source>
</reference>
<evidence type="ECO:0000313" key="1">
    <source>
        <dbReference type="EMBL" id="MFC4160507.1"/>
    </source>
</evidence>
<sequence>MSTQGAMCPSAPWQSEGAQIIGIVGGSADAPEVTYLKEAVSPTAELVERLGDVAPEEVFRVAAPCAKSSCMHHDGHHCSLVTRIVEAVPVVFDRLAPCAIRATCVWWAQEGREACKRCPQVVTHNHRANELMTQAAQPPVRT</sequence>
<name>A0ABV8MU43_9NEIS</name>
<evidence type="ECO:0000313" key="2">
    <source>
        <dbReference type="Proteomes" id="UP001595791"/>
    </source>
</evidence>
<keyword evidence="2" id="KW-1185">Reference proteome</keyword>
<organism evidence="1 2">
    <name type="scientific">Chitinimonas lacunae</name>
    <dbReference type="NCBI Taxonomy" id="1963018"/>
    <lineage>
        <taxon>Bacteria</taxon>
        <taxon>Pseudomonadati</taxon>
        <taxon>Pseudomonadota</taxon>
        <taxon>Betaproteobacteria</taxon>
        <taxon>Neisseriales</taxon>
        <taxon>Chitinibacteraceae</taxon>
        <taxon>Chitinimonas</taxon>
    </lineage>
</organism>
<comment type="caution">
    <text evidence="1">The sequence shown here is derived from an EMBL/GenBank/DDBJ whole genome shotgun (WGS) entry which is preliminary data.</text>
</comment>
<evidence type="ECO:0008006" key="3">
    <source>
        <dbReference type="Google" id="ProtNLM"/>
    </source>
</evidence>
<proteinExistence type="predicted"/>
<dbReference type="EMBL" id="JBHSBU010000001">
    <property type="protein sequence ID" value="MFC4160507.1"/>
    <property type="molecule type" value="Genomic_DNA"/>
</dbReference>
<accession>A0ABV8MU43</accession>
<dbReference type="Proteomes" id="UP001595791">
    <property type="component" value="Unassembled WGS sequence"/>
</dbReference>
<gene>
    <name evidence="1" type="ORF">ACFOW7_14285</name>
</gene>
<protein>
    <recommendedName>
        <fullName evidence="3">Nitrogen fixation protein</fullName>
    </recommendedName>
</protein>
<dbReference type="RefSeq" id="WP_378165415.1">
    <property type="nucleotide sequence ID" value="NZ_JBHSBU010000001.1"/>
</dbReference>